<dbReference type="KEGG" id="pla:Plav_3202"/>
<dbReference type="HOGENOM" id="CLU_2509675_0_0_5"/>
<dbReference type="EMBL" id="CP000774">
    <property type="protein sequence ID" value="ABS64808.1"/>
    <property type="molecule type" value="Genomic_DNA"/>
</dbReference>
<evidence type="ECO:0000256" key="1">
    <source>
        <dbReference type="SAM" id="Phobius"/>
    </source>
</evidence>
<sequence length="85" mass="9305">MEREGRSLRGEMQQLVAGDLRESYVNVSESLSPFLTADWGPGVLAWMGVAFMLVVYALFFAPAGRTARDVSASAARNARLKARRA</sequence>
<dbReference type="Proteomes" id="UP000006377">
    <property type="component" value="Chromosome"/>
</dbReference>
<keyword evidence="1" id="KW-0812">Transmembrane</keyword>
<dbReference type="AlphaFoldDB" id="A7HY25"/>
<evidence type="ECO:0000313" key="3">
    <source>
        <dbReference type="Proteomes" id="UP000006377"/>
    </source>
</evidence>
<organism evidence="2 3">
    <name type="scientific">Parvibaculum lavamentivorans (strain DS-1 / DSM 13023 / NCIMB 13966)</name>
    <dbReference type="NCBI Taxonomy" id="402881"/>
    <lineage>
        <taxon>Bacteria</taxon>
        <taxon>Pseudomonadati</taxon>
        <taxon>Pseudomonadota</taxon>
        <taxon>Alphaproteobacteria</taxon>
        <taxon>Hyphomicrobiales</taxon>
        <taxon>Parvibaculaceae</taxon>
        <taxon>Parvibaculum</taxon>
    </lineage>
</organism>
<proteinExistence type="predicted"/>
<keyword evidence="3" id="KW-1185">Reference proteome</keyword>
<keyword evidence="1" id="KW-1133">Transmembrane helix</keyword>
<protein>
    <submittedName>
        <fullName evidence="2">Uncharacterized protein</fullName>
    </submittedName>
</protein>
<evidence type="ECO:0000313" key="2">
    <source>
        <dbReference type="EMBL" id="ABS64808.1"/>
    </source>
</evidence>
<keyword evidence="1" id="KW-0472">Membrane</keyword>
<accession>A7HY25</accession>
<gene>
    <name evidence="2" type="ordered locus">Plav_3202</name>
</gene>
<name>A7HY25_PARL1</name>
<feature type="transmembrane region" description="Helical" evidence="1">
    <location>
        <begin position="43"/>
        <end position="61"/>
    </location>
</feature>
<reference evidence="2 3" key="1">
    <citation type="journal article" date="2011" name="Stand. Genomic Sci.">
        <title>Complete genome sequence of Parvibaculum lavamentivorans type strain (DS-1(T)).</title>
        <authorList>
            <person name="Schleheck D."/>
            <person name="Weiss M."/>
            <person name="Pitluck S."/>
            <person name="Bruce D."/>
            <person name="Land M.L."/>
            <person name="Han S."/>
            <person name="Saunders E."/>
            <person name="Tapia R."/>
            <person name="Detter C."/>
            <person name="Brettin T."/>
            <person name="Han J."/>
            <person name="Woyke T."/>
            <person name="Goodwin L."/>
            <person name="Pennacchio L."/>
            <person name="Nolan M."/>
            <person name="Cook A.M."/>
            <person name="Kjelleberg S."/>
            <person name="Thomas T."/>
        </authorList>
    </citation>
    <scope>NUCLEOTIDE SEQUENCE [LARGE SCALE GENOMIC DNA]</scope>
    <source>
        <strain evidence="3">DS-1 / DSM 13023 / NCIMB 13966</strain>
    </source>
</reference>
<dbReference type="STRING" id="402881.Plav_3202"/>